<organism evidence="1 2">
    <name type="scientific">Bacterioplanes sanyensis</name>
    <dbReference type="NCBI Taxonomy" id="1249553"/>
    <lineage>
        <taxon>Bacteria</taxon>
        <taxon>Pseudomonadati</taxon>
        <taxon>Pseudomonadota</taxon>
        <taxon>Gammaproteobacteria</taxon>
        <taxon>Oceanospirillales</taxon>
        <taxon>Oceanospirillaceae</taxon>
        <taxon>Bacterioplanes</taxon>
    </lineage>
</organism>
<sequence>MHLLAGKVALSYFPIISRLIGNGYLQAPTHISPAIASPSLWTRCSSLLLTRSNSNVCLTC</sequence>
<dbReference type="AlphaFoldDB" id="A0A222FEY7"/>
<evidence type="ECO:0000313" key="2">
    <source>
        <dbReference type="Proteomes" id="UP000202440"/>
    </source>
</evidence>
<evidence type="ECO:0000313" key="1">
    <source>
        <dbReference type="EMBL" id="ASP37655.1"/>
    </source>
</evidence>
<proteinExistence type="predicted"/>
<dbReference type="Proteomes" id="UP000202440">
    <property type="component" value="Chromosome"/>
</dbReference>
<keyword evidence="2" id="KW-1185">Reference proteome</keyword>
<accession>A0A222FEY7</accession>
<name>A0A222FEY7_9GAMM</name>
<dbReference type="EMBL" id="CP022530">
    <property type="protein sequence ID" value="ASP37655.1"/>
    <property type="molecule type" value="Genomic_DNA"/>
</dbReference>
<gene>
    <name evidence="1" type="ORF">CHH28_02750</name>
</gene>
<dbReference type="KEGG" id="bsan:CHH28_02750"/>
<protein>
    <submittedName>
        <fullName evidence="1">Uncharacterized protein</fullName>
    </submittedName>
</protein>
<reference evidence="1 2" key="1">
    <citation type="submission" date="2017-07" db="EMBL/GenBank/DDBJ databases">
        <title>Annotated genome sequence of Bacterioplanes sanyensis isolated from Red Sea.</title>
        <authorList>
            <person name="Rehman Z.U."/>
        </authorList>
    </citation>
    <scope>NUCLEOTIDE SEQUENCE [LARGE SCALE GENOMIC DNA]</scope>
    <source>
        <strain evidence="1 2">NV9</strain>
    </source>
</reference>